<accession>A0ABU5F8Y1</accession>
<protein>
    <recommendedName>
        <fullName evidence="3">SMI1/KNR4 family protein</fullName>
    </recommendedName>
</protein>
<evidence type="ECO:0000313" key="2">
    <source>
        <dbReference type="Proteomes" id="UP001272242"/>
    </source>
</evidence>
<keyword evidence="2" id="KW-1185">Reference proteome</keyword>
<organism evidence="1 2">
    <name type="scientific">Gemmata algarum</name>
    <dbReference type="NCBI Taxonomy" id="2975278"/>
    <lineage>
        <taxon>Bacteria</taxon>
        <taxon>Pseudomonadati</taxon>
        <taxon>Planctomycetota</taxon>
        <taxon>Planctomycetia</taxon>
        <taxon>Gemmatales</taxon>
        <taxon>Gemmataceae</taxon>
        <taxon>Gemmata</taxon>
    </lineage>
</organism>
<dbReference type="EMBL" id="JAXBLV010000244">
    <property type="protein sequence ID" value="MDY3563573.1"/>
    <property type="molecule type" value="Genomic_DNA"/>
</dbReference>
<proteinExistence type="predicted"/>
<dbReference type="RefSeq" id="WP_261187770.1">
    <property type="nucleotide sequence ID" value="NZ_JAXBLV010000244.1"/>
</dbReference>
<reference evidence="2" key="1">
    <citation type="journal article" date="2023" name="Mar. Drugs">
        <title>Gemmata algarum, a Novel Planctomycete Isolated from an Algal Mat, Displays Antimicrobial Activity.</title>
        <authorList>
            <person name="Kumar G."/>
            <person name="Kallscheuer N."/>
            <person name="Kashif M."/>
            <person name="Ahamad S."/>
            <person name="Jagadeeshwari U."/>
            <person name="Pannikurungottu S."/>
            <person name="Haufschild T."/>
            <person name="Kabuu M."/>
            <person name="Sasikala C."/>
            <person name="Jogler C."/>
            <person name="Ramana C."/>
        </authorList>
    </citation>
    <scope>NUCLEOTIDE SEQUENCE [LARGE SCALE GENOMIC DNA]</scope>
    <source>
        <strain evidence="2">JC673</strain>
    </source>
</reference>
<dbReference type="Proteomes" id="UP001272242">
    <property type="component" value="Unassembled WGS sequence"/>
</dbReference>
<comment type="caution">
    <text evidence="1">The sequence shown here is derived from an EMBL/GenBank/DDBJ whole genome shotgun (WGS) entry which is preliminary data.</text>
</comment>
<gene>
    <name evidence="1" type="ORF">R5W23_005187</name>
</gene>
<name>A0ABU5F8Y1_9BACT</name>
<evidence type="ECO:0000313" key="1">
    <source>
        <dbReference type="EMBL" id="MDY3563573.1"/>
    </source>
</evidence>
<evidence type="ECO:0008006" key="3">
    <source>
        <dbReference type="Google" id="ProtNLM"/>
    </source>
</evidence>
<sequence length="210" mass="23003">MLRFVRGDERNALPERRSRLFGVACCRRHLHLIVDPRSLKALDATERCADGAATADDLERAYAEAFEVVAYYAEHPDRRNDKRFEAWGRAANAVAGGCHEHELAEGVALEVLTAAEAAGLTGEPAAQSDLVRDIFGNPFQPVAFSPAWRTETAVSLAQRMYESRDFSAMPILADALQDAGCDDAELLTHCRGPGPHVRGCWVVDLVLGKE</sequence>